<evidence type="ECO:0000313" key="3">
    <source>
        <dbReference type="Proteomes" id="UP001251528"/>
    </source>
</evidence>
<dbReference type="AlphaFoldDB" id="A0AAJ0CHS5"/>
<gene>
    <name evidence="2" type="ORF">QQS21_009101</name>
</gene>
<evidence type="ECO:0000313" key="2">
    <source>
        <dbReference type="EMBL" id="KAK2593214.1"/>
    </source>
</evidence>
<reference evidence="2" key="1">
    <citation type="submission" date="2023-06" db="EMBL/GenBank/DDBJ databases">
        <title>Conoideocrella luteorostrata (Hypocreales: Clavicipitaceae), a potential biocontrol fungus for elongate hemlock scale in United States Christmas tree production areas.</title>
        <authorList>
            <person name="Barrett H."/>
            <person name="Lovett B."/>
            <person name="Macias A.M."/>
            <person name="Stajich J.E."/>
            <person name="Kasson M.T."/>
        </authorList>
    </citation>
    <scope>NUCLEOTIDE SEQUENCE</scope>
    <source>
        <strain evidence="2">ARSEF 14590</strain>
    </source>
</reference>
<keyword evidence="3" id="KW-1185">Reference proteome</keyword>
<feature type="chain" id="PRO_5042584678" evidence="1">
    <location>
        <begin position="25"/>
        <end position="279"/>
    </location>
</feature>
<accession>A0AAJ0CHS5</accession>
<protein>
    <submittedName>
        <fullName evidence="2">Uncharacterized protein</fullName>
    </submittedName>
</protein>
<feature type="signal peptide" evidence="1">
    <location>
        <begin position="1"/>
        <end position="24"/>
    </location>
</feature>
<keyword evidence="1" id="KW-0732">Signal</keyword>
<organism evidence="2 3">
    <name type="scientific">Conoideocrella luteorostrata</name>
    <dbReference type="NCBI Taxonomy" id="1105319"/>
    <lineage>
        <taxon>Eukaryota</taxon>
        <taxon>Fungi</taxon>
        <taxon>Dikarya</taxon>
        <taxon>Ascomycota</taxon>
        <taxon>Pezizomycotina</taxon>
        <taxon>Sordariomycetes</taxon>
        <taxon>Hypocreomycetidae</taxon>
        <taxon>Hypocreales</taxon>
        <taxon>Clavicipitaceae</taxon>
        <taxon>Conoideocrella</taxon>
    </lineage>
</organism>
<evidence type="ECO:0000256" key="1">
    <source>
        <dbReference type="SAM" id="SignalP"/>
    </source>
</evidence>
<dbReference type="Proteomes" id="UP001251528">
    <property type="component" value="Unassembled WGS sequence"/>
</dbReference>
<dbReference type="EMBL" id="JASWJB010000223">
    <property type="protein sequence ID" value="KAK2593214.1"/>
    <property type="molecule type" value="Genomic_DNA"/>
</dbReference>
<sequence length="279" mass="30997">MSLHILDLPVDILALILAPLLVQSDPIPVCPCGSVANNTTLGLSLNPLPILLIHPAIHAIAAPLFYEGNEFALDLRWKHGPHVRRCLDALADEEAHGDPTRRLEGPEDDGIIRRREDLLTLQSALRRIRSLEIKIMKLRGWIDGQIVPLVRDMIVSGCLAELYVKVYTASVMSYQQQQQQQQSRPSSTSEQGNTSMFTRPPLAGLFGLLSDPYLRTARLWVSASVGGHDGWRPFQLPCSGSRRDDSEDGGDLEEIDWQSIVRILDPEGRDVAVMTGSRR</sequence>
<comment type="caution">
    <text evidence="2">The sequence shown here is derived from an EMBL/GenBank/DDBJ whole genome shotgun (WGS) entry which is preliminary data.</text>
</comment>
<name>A0AAJ0CHS5_9HYPO</name>
<proteinExistence type="predicted"/>